<sequence length="104" mass="11186">MEVATCGRPLRLSGPSSQENQADSPAGTTGLSCGQRKQSLGPKLVTMKRAHGRLGGSCSAYWISTPYHLEPMLWISPKKAAPFGKSCQTQLDERLLGVYGFTSD</sequence>
<evidence type="ECO:0000313" key="2">
    <source>
        <dbReference type="EMBL" id="CAD7702693.1"/>
    </source>
</evidence>
<keyword evidence="3" id="KW-1185">Reference proteome</keyword>
<gene>
    <name evidence="2" type="ORF">OSTQU699_LOCUS8050</name>
</gene>
<proteinExistence type="predicted"/>
<evidence type="ECO:0000313" key="3">
    <source>
        <dbReference type="Proteomes" id="UP000708148"/>
    </source>
</evidence>
<dbReference type="Proteomes" id="UP000708148">
    <property type="component" value="Unassembled WGS sequence"/>
</dbReference>
<feature type="compositionally biased region" description="Polar residues" evidence="1">
    <location>
        <begin position="14"/>
        <end position="37"/>
    </location>
</feature>
<evidence type="ECO:0000256" key="1">
    <source>
        <dbReference type="SAM" id="MobiDB-lite"/>
    </source>
</evidence>
<protein>
    <submittedName>
        <fullName evidence="2">Uncharacterized protein</fullName>
    </submittedName>
</protein>
<name>A0A8S1J5H8_9CHLO</name>
<organism evidence="2 3">
    <name type="scientific">Ostreobium quekettii</name>
    <dbReference type="NCBI Taxonomy" id="121088"/>
    <lineage>
        <taxon>Eukaryota</taxon>
        <taxon>Viridiplantae</taxon>
        <taxon>Chlorophyta</taxon>
        <taxon>core chlorophytes</taxon>
        <taxon>Ulvophyceae</taxon>
        <taxon>TCBD clade</taxon>
        <taxon>Bryopsidales</taxon>
        <taxon>Ostreobineae</taxon>
        <taxon>Ostreobiaceae</taxon>
        <taxon>Ostreobium</taxon>
    </lineage>
</organism>
<feature type="region of interest" description="Disordered" evidence="1">
    <location>
        <begin position="1"/>
        <end position="37"/>
    </location>
</feature>
<reference evidence="2" key="1">
    <citation type="submission" date="2020-12" db="EMBL/GenBank/DDBJ databases">
        <authorList>
            <person name="Iha C."/>
        </authorList>
    </citation>
    <scope>NUCLEOTIDE SEQUENCE</scope>
</reference>
<dbReference type="EMBL" id="CAJHUC010001911">
    <property type="protein sequence ID" value="CAD7702693.1"/>
    <property type="molecule type" value="Genomic_DNA"/>
</dbReference>
<dbReference type="AlphaFoldDB" id="A0A8S1J5H8"/>
<comment type="caution">
    <text evidence="2">The sequence shown here is derived from an EMBL/GenBank/DDBJ whole genome shotgun (WGS) entry which is preliminary data.</text>
</comment>
<accession>A0A8S1J5H8</accession>